<organism evidence="2 3">
    <name type="scientific">Catellatospora coxensis</name>
    <dbReference type="NCBI Taxonomy" id="310354"/>
    <lineage>
        <taxon>Bacteria</taxon>
        <taxon>Bacillati</taxon>
        <taxon>Actinomycetota</taxon>
        <taxon>Actinomycetes</taxon>
        <taxon>Micromonosporales</taxon>
        <taxon>Micromonosporaceae</taxon>
        <taxon>Catellatospora</taxon>
    </lineage>
</organism>
<name>A0A8J3PB61_9ACTN</name>
<proteinExistence type="predicted"/>
<accession>A0A8J3PB61</accession>
<gene>
    <name evidence="2" type="ORF">Cco03nite_52610</name>
</gene>
<evidence type="ECO:0000313" key="2">
    <source>
        <dbReference type="EMBL" id="GIG08561.1"/>
    </source>
</evidence>
<evidence type="ECO:0000313" key="3">
    <source>
        <dbReference type="Proteomes" id="UP000630887"/>
    </source>
</evidence>
<dbReference type="AlphaFoldDB" id="A0A8J3PB61"/>
<sequence>MTRLAEKHHQPLTRAASTSTAAQMCVHRRESCFDSMIPRNLIDSLQLQFECKVGPGLHADMMVDRYDASKRANDREPEGDLHFAVGSQRGTLSTLHAWPPAR</sequence>
<keyword evidence="3" id="KW-1185">Reference proteome</keyword>
<protein>
    <submittedName>
        <fullName evidence="2">Uncharacterized protein</fullName>
    </submittedName>
</protein>
<dbReference type="Proteomes" id="UP000630887">
    <property type="component" value="Unassembled WGS sequence"/>
</dbReference>
<dbReference type="EMBL" id="BONI01000049">
    <property type="protein sequence ID" value="GIG08561.1"/>
    <property type="molecule type" value="Genomic_DNA"/>
</dbReference>
<reference evidence="2 3" key="1">
    <citation type="submission" date="2021-01" db="EMBL/GenBank/DDBJ databases">
        <title>Whole genome shotgun sequence of Catellatospora coxensis NBRC 107359.</title>
        <authorList>
            <person name="Komaki H."/>
            <person name="Tamura T."/>
        </authorList>
    </citation>
    <scope>NUCLEOTIDE SEQUENCE [LARGE SCALE GENOMIC DNA]</scope>
    <source>
        <strain evidence="2 3">NBRC 107359</strain>
    </source>
</reference>
<evidence type="ECO:0000256" key="1">
    <source>
        <dbReference type="SAM" id="MobiDB-lite"/>
    </source>
</evidence>
<comment type="caution">
    <text evidence="2">The sequence shown here is derived from an EMBL/GenBank/DDBJ whole genome shotgun (WGS) entry which is preliminary data.</text>
</comment>
<feature type="region of interest" description="Disordered" evidence="1">
    <location>
        <begin position="1"/>
        <end position="20"/>
    </location>
</feature>